<keyword evidence="2" id="KW-1185">Reference proteome</keyword>
<dbReference type="WBParaSite" id="EVEC_0000624101-mRNA-1">
    <property type="protein sequence ID" value="EVEC_0000624101-mRNA-1"/>
    <property type="gene ID" value="EVEC_0000624101"/>
</dbReference>
<dbReference type="OrthoDB" id="5787624at2759"/>
<dbReference type="EMBL" id="UXUI01008292">
    <property type="protein sequence ID" value="VDD91101.1"/>
    <property type="molecule type" value="Genomic_DNA"/>
</dbReference>
<proteinExistence type="predicted"/>
<dbReference type="Proteomes" id="UP000274131">
    <property type="component" value="Unassembled WGS sequence"/>
</dbReference>
<accession>A0A0N4V7H6</accession>
<dbReference type="AlphaFoldDB" id="A0A0N4V7H6"/>
<reference evidence="1 2" key="2">
    <citation type="submission" date="2018-10" db="EMBL/GenBank/DDBJ databases">
        <authorList>
            <consortium name="Pathogen Informatics"/>
        </authorList>
    </citation>
    <scope>NUCLEOTIDE SEQUENCE [LARGE SCALE GENOMIC DNA]</scope>
</reference>
<evidence type="ECO:0000313" key="3">
    <source>
        <dbReference type="WBParaSite" id="EVEC_0000624101-mRNA-1"/>
    </source>
</evidence>
<sequence length="102" mass="11933">MILECRTECVERNQGVIVRVHLEEIMVHVGLCRNLTSSSSQVTPYICDRKIGVWTFDENSVGHVLMPFCVSIRVSTEIIYLFIEKTCFHLRLHPRRTDRQQN</sequence>
<protein>
    <submittedName>
        <fullName evidence="3">Ovule protein</fullName>
    </submittedName>
</protein>
<gene>
    <name evidence="1" type="ORF">EVEC_LOCUS5852</name>
</gene>
<name>A0A0N4V7H6_ENTVE</name>
<organism evidence="3">
    <name type="scientific">Enterobius vermicularis</name>
    <name type="common">Human pinworm</name>
    <dbReference type="NCBI Taxonomy" id="51028"/>
    <lineage>
        <taxon>Eukaryota</taxon>
        <taxon>Metazoa</taxon>
        <taxon>Ecdysozoa</taxon>
        <taxon>Nematoda</taxon>
        <taxon>Chromadorea</taxon>
        <taxon>Rhabditida</taxon>
        <taxon>Spirurina</taxon>
        <taxon>Oxyuridomorpha</taxon>
        <taxon>Oxyuroidea</taxon>
        <taxon>Oxyuridae</taxon>
        <taxon>Enterobius</taxon>
    </lineage>
</organism>
<reference evidence="3" key="1">
    <citation type="submission" date="2017-02" db="UniProtKB">
        <authorList>
            <consortium name="WormBaseParasite"/>
        </authorList>
    </citation>
    <scope>IDENTIFICATION</scope>
</reference>
<evidence type="ECO:0000313" key="1">
    <source>
        <dbReference type="EMBL" id="VDD91101.1"/>
    </source>
</evidence>
<evidence type="ECO:0000313" key="2">
    <source>
        <dbReference type="Proteomes" id="UP000274131"/>
    </source>
</evidence>